<feature type="transmembrane region" description="Helical" evidence="1">
    <location>
        <begin position="37"/>
        <end position="61"/>
    </location>
</feature>
<dbReference type="Pfam" id="PF25231">
    <property type="entry name" value="DUF7847"/>
    <property type="match status" value="1"/>
</dbReference>
<dbReference type="RefSeq" id="WP_187222029.1">
    <property type="nucleotide sequence ID" value="NZ_JABVED010000011.1"/>
</dbReference>
<feature type="domain" description="DUF7847" evidence="2">
    <location>
        <begin position="24"/>
        <end position="269"/>
    </location>
</feature>
<feature type="transmembrane region" description="Helical" evidence="1">
    <location>
        <begin position="209"/>
        <end position="233"/>
    </location>
</feature>
<evidence type="ECO:0000259" key="2">
    <source>
        <dbReference type="Pfam" id="PF25231"/>
    </source>
</evidence>
<keyword evidence="4" id="KW-1185">Reference proteome</keyword>
<dbReference type="InterPro" id="IPR057169">
    <property type="entry name" value="DUF7847"/>
</dbReference>
<keyword evidence="1" id="KW-0812">Transmembrane</keyword>
<comment type="caution">
    <text evidence="3">The sequence shown here is derived from an EMBL/GenBank/DDBJ whole genome shotgun (WGS) entry which is preliminary data.</text>
</comment>
<feature type="transmembrane region" description="Helical" evidence="1">
    <location>
        <begin position="245"/>
        <end position="269"/>
    </location>
</feature>
<evidence type="ECO:0000313" key="3">
    <source>
        <dbReference type="EMBL" id="MBC6449337.1"/>
    </source>
</evidence>
<feature type="transmembrane region" description="Helical" evidence="1">
    <location>
        <begin position="81"/>
        <end position="111"/>
    </location>
</feature>
<organism evidence="3 4">
    <name type="scientific">Actinokineospora xionganensis</name>
    <dbReference type="NCBI Taxonomy" id="2684470"/>
    <lineage>
        <taxon>Bacteria</taxon>
        <taxon>Bacillati</taxon>
        <taxon>Actinomycetota</taxon>
        <taxon>Actinomycetes</taxon>
        <taxon>Pseudonocardiales</taxon>
        <taxon>Pseudonocardiaceae</taxon>
        <taxon>Actinokineospora</taxon>
    </lineage>
</organism>
<dbReference type="EMBL" id="JABVED010000011">
    <property type="protein sequence ID" value="MBC6449337.1"/>
    <property type="molecule type" value="Genomic_DNA"/>
</dbReference>
<keyword evidence="1" id="KW-1133">Transmembrane helix</keyword>
<proteinExistence type="predicted"/>
<feature type="transmembrane region" description="Helical" evidence="1">
    <location>
        <begin position="162"/>
        <end position="188"/>
    </location>
</feature>
<feature type="transmembrane region" description="Helical" evidence="1">
    <location>
        <begin position="132"/>
        <end position="156"/>
    </location>
</feature>
<gene>
    <name evidence="3" type="ORF">GPZ80_19420</name>
</gene>
<reference evidence="3 4" key="1">
    <citation type="submission" date="2020-06" db="EMBL/GenBank/DDBJ databases">
        <title>Actinokineospora xiongansis sp. nov., isolated from soil of Baiyangdian.</title>
        <authorList>
            <person name="Zhang X."/>
        </authorList>
    </citation>
    <scope>NUCLEOTIDE SEQUENCE [LARGE SCALE GENOMIC DNA]</scope>
    <source>
        <strain evidence="3 4">HBU206404</strain>
    </source>
</reference>
<protein>
    <recommendedName>
        <fullName evidence="2">DUF7847 domain-containing protein</fullName>
    </recommendedName>
</protein>
<evidence type="ECO:0000313" key="4">
    <source>
        <dbReference type="Proteomes" id="UP000734823"/>
    </source>
</evidence>
<dbReference type="Proteomes" id="UP000734823">
    <property type="component" value="Unassembled WGS sequence"/>
</dbReference>
<keyword evidence="1" id="KW-0472">Membrane</keyword>
<accession>A0ABR7L9S1</accession>
<sequence>MSTDNEALRLGIVPLRPLTLSDLVSGTVQALRRNPRALFGGGLIVAVLAELVTVAVTVLVVGGLPEVPTTAMPTFAELRPYLIATLIALLVVEVMALVLVGVVNVVVPRAVFGHVTGLRTALSAMLPKLPRLFGILAAIGVMMLGIAAIAVGAIAVGGEAGMLLALPGVVAIVYLSMAFTFAASVAVVEDKGVIESLRRSRTLVHAVGWWRVFGILLLAGLATGIVSAIVGAVFETVSGGSALGISLATILTSAVFAPAMTVLTTLLYIDHRCRSEGIEGLWREAA</sequence>
<name>A0ABR7L9S1_9PSEU</name>
<evidence type="ECO:0000256" key="1">
    <source>
        <dbReference type="SAM" id="Phobius"/>
    </source>
</evidence>